<evidence type="ECO:0000313" key="2">
    <source>
        <dbReference type="EMBL" id="TKW61101.1"/>
    </source>
</evidence>
<feature type="transmembrane region" description="Helical" evidence="1">
    <location>
        <begin position="12"/>
        <end position="33"/>
    </location>
</feature>
<keyword evidence="1" id="KW-0472">Membrane</keyword>
<organism evidence="2 3">
    <name type="scientific">Blastochloris viridis</name>
    <name type="common">Rhodopseudomonas viridis</name>
    <dbReference type="NCBI Taxonomy" id="1079"/>
    <lineage>
        <taxon>Bacteria</taxon>
        <taxon>Pseudomonadati</taxon>
        <taxon>Pseudomonadota</taxon>
        <taxon>Alphaproteobacteria</taxon>
        <taxon>Hyphomicrobiales</taxon>
        <taxon>Blastochloridaceae</taxon>
        <taxon>Blastochloris</taxon>
    </lineage>
</organism>
<name>A0A6N4R6Q1_BLAVI</name>
<dbReference type="EMBL" id="VAFM01000001">
    <property type="protein sequence ID" value="TKW61101.1"/>
    <property type="molecule type" value="Genomic_DNA"/>
</dbReference>
<accession>A0A6N4R6Q1</accession>
<sequence>MLDLRYFELSTFHRRVLWVAAGVIGTFQTISIFTDPERHLNGIDWILAYVVVAGLVIAATYKPKGITSGAHDVQSVLQAVKSEGVKIPENAAYASIGREVVEDVLAYVVKNKSEVLGTLQQPNMSLERMAVCMMYGAASHWLASGRYHTYRGILNSQGKFLHEFANHLLDRRVALQEMNQAQRVAEMQSLRAAIKEVG</sequence>
<evidence type="ECO:0000313" key="3">
    <source>
        <dbReference type="Proteomes" id="UP000320948"/>
    </source>
</evidence>
<feature type="transmembrane region" description="Helical" evidence="1">
    <location>
        <begin position="45"/>
        <end position="61"/>
    </location>
</feature>
<reference evidence="2 3" key="1">
    <citation type="journal article" date="2017" name="Nat. Commun.">
        <title>In situ click chemistry generation of cyclooxygenase-2 inhibitors.</title>
        <authorList>
            <person name="Bhardwaj A."/>
            <person name="Kaur J."/>
            <person name="Wuest M."/>
            <person name="Wuest F."/>
        </authorList>
    </citation>
    <scope>NUCLEOTIDE SEQUENCE [LARGE SCALE GENOMIC DNA]</scope>
    <source>
        <strain evidence="2">S2_018_000_R2_106</strain>
    </source>
</reference>
<dbReference type="AlphaFoldDB" id="A0A6N4R6Q1"/>
<evidence type="ECO:0000256" key="1">
    <source>
        <dbReference type="SAM" id="Phobius"/>
    </source>
</evidence>
<dbReference type="Proteomes" id="UP000320948">
    <property type="component" value="Unassembled WGS sequence"/>
</dbReference>
<keyword evidence="1" id="KW-1133">Transmembrane helix</keyword>
<protein>
    <submittedName>
        <fullName evidence="2">Uncharacterized protein</fullName>
    </submittedName>
</protein>
<proteinExistence type="predicted"/>
<keyword evidence="1" id="KW-0812">Transmembrane</keyword>
<comment type="caution">
    <text evidence="2">The sequence shown here is derived from an EMBL/GenBank/DDBJ whole genome shotgun (WGS) entry which is preliminary data.</text>
</comment>
<gene>
    <name evidence="2" type="ORF">DI628_00270</name>
</gene>